<dbReference type="EMBL" id="KN822025">
    <property type="protein sequence ID" value="KIM64967.1"/>
    <property type="molecule type" value="Genomic_DNA"/>
</dbReference>
<dbReference type="STRING" id="1036808.A0A0C3AJ86"/>
<reference evidence="3 4" key="1">
    <citation type="submission" date="2014-04" db="EMBL/GenBank/DDBJ databases">
        <authorList>
            <consortium name="DOE Joint Genome Institute"/>
            <person name="Kuo A."/>
            <person name="Kohler A."/>
            <person name="Nagy L.G."/>
            <person name="Floudas D."/>
            <person name="Copeland A."/>
            <person name="Barry K.W."/>
            <person name="Cichocki N."/>
            <person name="Veneault-Fourrey C."/>
            <person name="LaButti K."/>
            <person name="Lindquist E.A."/>
            <person name="Lipzen A."/>
            <person name="Lundell T."/>
            <person name="Morin E."/>
            <person name="Murat C."/>
            <person name="Sun H."/>
            <person name="Tunlid A."/>
            <person name="Henrissat B."/>
            <person name="Grigoriev I.V."/>
            <person name="Hibbett D.S."/>
            <person name="Martin F."/>
            <person name="Nordberg H.P."/>
            <person name="Cantor M.N."/>
            <person name="Hua S.X."/>
        </authorList>
    </citation>
    <scope>NUCLEOTIDE SEQUENCE [LARGE SCALE GENOMIC DNA]</scope>
    <source>
        <strain evidence="3 4">Foug A</strain>
    </source>
</reference>
<keyword evidence="2" id="KW-0812">Transmembrane</keyword>
<evidence type="ECO:0000313" key="3">
    <source>
        <dbReference type="EMBL" id="KIM64967.1"/>
    </source>
</evidence>
<dbReference type="OrthoDB" id="2553651at2759"/>
<dbReference type="HOGENOM" id="CLU_095754_0_0_1"/>
<name>A0A0C3AJ86_9AGAM</name>
<feature type="region of interest" description="Disordered" evidence="1">
    <location>
        <begin position="1"/>
        <end position="31"/>
    </location>
</feature>
<feature type="transmembrane region" description="Helical" evidence="2">
    <location>
        <begin position="101"/>
        <end position="123"/>
    </location>
</feature>
<dbReference type="AlphaFoldDB" id="A0A0C3AJ86"/>
<dbReference type="InParanoid" id="A0A0C3AJ86"/>
<sequence>MHTSVDEHDSLPSEPPRLDPGPLTMSGNPEPVLSDETLKVNIVPDNFNEETPALAPEINVPDENTRDPSKRHRGRPLQVVKAEGVYLWQLMKRYLFHPGGTGCLIGLVNTAVIGTVAYFGYIKWDLPRWNRRIVASVSMGLFALLGAER</sequence>
<keyword evidence="2" id="KW-1133">Transmembrane helix</keyword>
<accession>A0A0C3AJ86</accession>
<evidence type="ECO:0000256" key="1">
    <source>
        <dbReference type="SAM" id="MobiDB-lite"/>
    </source>
</evidence>
<protein>
    <submittedName>
        <fullName evidence="3">Uncharacterized protein</fullName>
    </submittedName>
</protein>
<reference evidence="4" key="2">
    <citation type="submission" date="2015-01" db="EMBL/GenBank/DDBJ databases">
        <title>Evolutionary Origins and Diversification of the Mycorrhizal Mutualists.</title>
        <authorList>
            <consortium name="DOE Joint Genome Institute"/>
            <consortium name="Mycorrhizal Genomics Consortium"/>
            <person name="Kohler A."/>
            <person name="Kuo A."/>
            <person name="Nagy L.G."/>
            <person name="Floudas D."/>
            <person name="Copeland A."/>
            <person name="Barry K.W."/>
            <person name="Cichocki N."/>
            <person name="Veneault-Fourrey C."/>
            <person name="LaButti K."/>
            <person name="Lindquist E.A."/>
            <person name="Lipzen A."/>
            <person name="Lundell T."/>
            <person name="Morin E."/>
            <person name="Murat C."/>
            <person name="Riley R."/>
            <person name="Ohm R."/>
            <person name="Sun H."/>
            <person name="Tunlid A."/>
            <person name="Henrissat B."/>
            <person name="Grigoriev I.V."/>
            <person name="Hibbett D.S."/>
            <person name="Martin F."/>
        </authorList>
    </citation>
    <scope>NUCLEOTIDE SEQUENCE [LARGE SCALE GENOMIC DNA]</scope>
    <source>
        <strain evidence="4">Foug A</strain>
    </source>
</reference>
<feature type="region of interest" description="Disordered" evidence="1">
    <location>
        <begin position="51"/>
        <end position="75"/>
    </location>
</feature>
<evidence type="ECO:0000256" key="2">
    <source>
        <dbReference type="SAM" id="Phobius"/>
    </source>
</evidence>
<gene>
    <name evidence="3" type="ORF">SCLCIDRAFT_581732</name>
</gene>
<organism evidence="3 4">
    <name type="scientific">Scleroderma citrinum Foug A</name>
    <dbReference type="NCBI Taxonomy" id="1036808"/>
    <lineage>
        <taxon>Eukaryota</taxon>
        <taxon>Fungi</taxon>
        <taxon>Dikarya</taxon>
        <taxon>Basidiomycota</taxon>
        <taxon>Agaricomycotina</taxon>
        <taxon>Agaricomycetes</taxon>
        <taxon>Agaricomycetidae</taxon>
        <taxon>Boletales</taxon>
        <taxon>Sclerodermatineae</taxon>
        <taxon>Sclerodermataceae</taxon>
        <taxon>Scleroderma</taxon>
    </lineage>
</organism>
<dbReference type="Proteomes" id="UP000053989">
    <property type="component" value="Unassembled WGS sequence"/>
</dbReference>
<proteinExistence type="predicted"/>
<keyword evidence="4" id="KW-1185">Reference proteome</keyword>
<feature type="compositionally biased region" description="Basic and acidic residues" evidence="1">
    <location>
        <begin position="1"/>
        <end position="11"/>
    </location>
</feature>
<evidence type="ECO:0000313" key="4">
    <source>
        <dbReference type="Proteomes" id="UP000053989"/>
    </source>
</evidence>
<keyword evidence="2" id="KW-0472">Membrane</keyword>